<dbReference type="InterPro" id="IPR006482">
    <property type="entry name" value="Cas7_Csh2/Csh2"/>
</dbReference>
<dbReference type="NCBIfam" id="TIGR02590">
    <property type="entry name" value="cas_Csh2"/>
    <property type="match status" value="1"/>
</dbReference>
<dbReference type="InterPro" id="IPR013419">
    <property type="entry name" value="CRISPR-assoc_prot_Cas7/Csh2"/>
</dbReference>
<sequence length="349" mass="40533">MSEIIKNRSEILFLYDVKDANPNGDPVDENKPRIDEETGVNIVTDVRLKRTIRDYFLSLVENKDVRLKDEDIFVKERRDEEGFLYDAKTRAKEFLHKEGKFQEMRDFIKEDICKKCIDVRLFGAVIPLDLKVQKGSKMEANSEQQEKEKEKSGSITLTGPVQFKFGRSIHKVDGPVFIKGTGAFADKYDEKNKKLQFTFREEYVLPYSLICFYGIVNENVAKNTELKQSDIELLLEGIWIGTKNLISRSKFGQMPRFLMQIVYKEGQNFHIGELDKLISLKSEIPDEAIRDISDVKIDVSELLNVINKHKDKIEKIRIKVDDRVQFIKDDKETDLKTALNGFTIEELTF</sequence>
<protein>
    <submittedName>
        <fullName evidence="1">Type I-B CRISPR-associated protein Cas7/Csh2</fullName>
    </submittedName>
</protein>
<evidence type="ECO:0000313" key="1">
    <source>
        <dbReference type="EMBL" id="XCH47594.1"/>
    </source>
</evidence>
<accession>A0AAU8GYU2</accession>
<dbReference type="Pfam" id="PF05107">
    <property type="entry name" value="Cas_Cas7"/>
    <property type="match status" value="1"/>
</dbReference>
<reference evidence="1" key="1">
    <citation type="submission" date="2024-01" db="EMBL/GenBank/DDBJ databases">
        <title>The first autotrophic representatives of the genus Thermodesulfovibrio.</title>
        <authorList>
            <person name="Maltseva A.I."/>
            <person name="Elcheninov A.G."/>
            <person name="Kublanov I.V."/>
            <person name="Lebedinsky A.V."/>
            <person name="Frolov E.N."/>
        </authorList>
    </citation>
    <scope>NUCLEOTIDE SEQUENCE</scope>
    <source>
        <strain evidence="1">3907-1M</strain>
    </source>
</reference>
<dbReference type="NCBIfam" id="TIGR01595">
    <property type="entry name" value="cas_CT1132"/>
    <property type="match status" value="1"/>
</dbReference>
<proteinExistence type="predicted"/>
<organism evidence="1">
    <name type="scientific">Thermodesulfovibrio autotrophicus</name>
    <dbReference type="NCBI Taxonomy" id="3118333"/>
    <lineage>
        <taxon>Bacteria</taxon>
        <taxon>Pseudomonadati</taxon>
        <taxon>Nitrospirota</taxon>
        <taxon>Thermodesulfovibrionia</taxon>
        <taxon>Thermodesulfovibrionales</taxon>
        <taxon>Thermodesulfovibrionaceae</taxon>
        <taxon>Thermodesulfovibrio</taxon>
    </lineage>
</organism>
<dbReference type="RefSeq" id="WP_353685114.1">
    <property type="nucleotide sequence ID" value="NZ_CP144373.1"/>
</dbReference>
<name>A0AAU8GYU2_9BACT</name>
<dbReference type="KEGG" id="taut:V4D30_04775"/>
<dbReference type="EMBL" id="CP144373">
    <property type="protein sequence ID" value="XCH47594.1"/>
    <property type="molecule type" value="Genomic_DNA"/>
</dbReference>
<dbReference type="AlphaFoldDB" id="A0AAU8GYU2"/>
<dbReference type="GO" id="GO:0043571">
    <property type="term" value="P:maintenance of CRISPR repeat elements"/>
    <property type="evidence" value="ECO:0007669"/>
    <property type="project" value="InterPro"/>
</dbReference>
<gene>
    <name evidence="1" type="primary">cas7b</name>
    <name evidence="1" type="ORF">V4D30_04775</name>
</gene>